<dbReference type="EMBL" id="JAYKBV010000021">
    <property type="protein sequence ID" value="MEB3041439.1"/>
    <property type="molecule type" value="Genomic_DNA"/>
</dbReference>
<organism evidence="1 3">
    <name type="scientific">Capnocytophaga gingivalis</name>
    <dbReference type="NCBI Taxonomy" id="1017"/>
    <lineage>
        <taxon>Bacteria</taxon>
        <taxon>Pseudomonadati</taxon>
        <taxon>Bacteroidota</taxon>
        <taxon>Flavobacteriia</taxon>
        <taxon>Flavobacteriales</taxon>
        <taxon>Flavobacteriaceae</taxon>
        <taxon>Capnocytophaga</taxon>
    </lineage>
</organism>
<dbReference type="EMBL" id="CP022386">
    <property type="protein sequence ID" value="ATA86866.1"/>
    <property type="molecule type" value="Genomic_DNA"/>
</dbReference>
<keyword evidence="4" id="KW-1185">Reference proteome</keyword>
<evidence type="ECO:0008006" key="5">
    <source>
        <dbReference type="Google" id="ProtNLM"/>
    </source>
</evidence>
<accession>A0A250FSA1</accession>
<dbReference type="RefSeq" id="WP_095910190.1">
    <property type="nucleotide sequence ID" value="NZ_CP022386.1"/>
</dbReference>
<proteinExistence type="predicted"/>
<evidence type="ECO:0000313" key="3">
    <source>
        <dbReference type="Proteomes" id="UP000217250"/>
    </source>
</evidence>
<name>A0A250FSA1_9FLAO</name>
<dbReference type="AlphaFoldDB" id="A0A250FSA1"/>
<evidence type="ECO:0000313" key="1">
    <source>
        <dbReference type="EMBL" id="ATA86866.1"/>
    </source>
</evidence>
<dbReference type="PROSITE" id="PS51257">
    <property type="entry name" value="PROKAR_LIPOPROTEIN"/>
    <property type="match status" value="1"/>
</dbReference>
<dbReference type="GeneID" id="84808233"/>
<gene>
    <name evidence="1" type="ORF">CGC50_06650</name>
    <name evidence="2" type="ORF">VJJ49_12190</name>
</gene>
<dbReference type="Proteomes" id="UP001324270">
    <property type="component" value="Unassembled WGS sequence"/>
</dbReference>
<evidence type="ECO:0000313" key="4">
    <source>
        <dbReference type="Proteomes" id="UP001324270"/>
    </source>
</evidence>
<reference evidence="3" key="2">
    <citation type="submission" date="2017-06" db="EMBL/GenBank/DDBJ databases">
        <title>Capnocytophaga spp. assemblies.</title>
        <authorList>
            <person name="Gulvik C.A."/>
        </authorList>
    </citation>
    <scope>NUCLEOTIDE SEQUENCE [LARGE SCALE GENOMIC DNA]</scope>
    <source>
        <strain evidence="3">H1496</strain>
    </source>
</reference>
<sequence length="153" mass="18486">MNRIVLIILLSISFSCNTEYFSKNVKKENNVLEYYFISGNVTEMISKAIEQFPKEDIFIILGYEEKFYKVSIVPTKNLRQTILFSMRIDHTNRRTNIKGKNYYILFDFDYELSKKKDKIIEDNGMKYDIVRSKNYLYDRIVTLYFDKNWNFVK</sequence>
<evidence type="ECO:0000313" key="2">
    <source>
        <dbReference type="EMBL" id="MEB3041439.1"/>
    </source>
</evidence>
<protein>
    <recommendedName>
        <fullName evidence="5">Lipoprotein</fullName>
    </recommendedName>
</protein>
<dbReference type="KEGG" id="cgh:CGC50_06650"/>
<reference evidence="2 4" key="3">
    <citation type="submission" date="2023-12" db="EMBL/GenBank/DDBJ databases">
        <title>Genomic sequences of Capnocytophaga and Parvimonas strains.</title>
        <authorList>
            <person name="Watt R.M."/>
            <person name="Wang M."/>
            <person name="Yang T."/>
            <person name="Tong W.M."/>
        </authorList>
    </citation>
    <scope>NUCLEOTIDE SEQUENCE [LARGE SCALE GENOMIC DNA]</scope>
    <source>
        <strain evidence="2 4">CCUG 13156</strain>
    </source>
</reference>
<reference evidence="1" key="1">
    <citation type="journal article" date="2017" name="Genome Announc.">
        <title>Twelve Complete Reference Genomes of Clinical Isolates in the Capnocytophaga Genus.</title>
        <authorList>
            <person name="Villarma A."/>
            <person name="Gulvik C.A."/>
            <person name="Rowe L.A."/>
            <person name="Sheth M."/>
            <person name="Juieng P."/>
            <person name="Nicholson A.C."/>
            <person name="Loparev V.N."/>
            <person name="McQuiston J.R."/>
        </authorList>
    </citation>
    <scope>NUCLEOTIDE SEQUENCE</scope>
    <source>
        <strain evidence="1">H1496</strain>
    </source>
</reference>
<dbReference type="Proteomes" id="UP000217250">
    <property type="component" value="Chromosome"/>
</dbReference>